<sequence length="79" mass="9364">MKSKLKKLFNSWLFCMIITNIVIILIITIWNLYHCYGMMIYGDSFAEATKFFWEVEIIDSAVALSVFNIYAIIRKFIKK</sequence>
<dbReference type="EMBL" id="LYQW01000010">
    <property type="protein sequence ID" value="OXC23354.1"/>
    <property type="molecule type" value="Genomic_DNA"/>
</dbReference>
<organism evidence="1 2">
    <name type="scientific">Lactobacillus crispatus</name>
    <dbReference type="NCBI Taxonomy" id="47770"/>
    <lineage>
        <taxon>Bacteria</taxon>
        <taxon>Bacillati</taxon>
        <taxon>Bacillota</taxon>
        <taxon>Bacilli</taxon>
        <taxon>Lactobacillales</taxon>
        <taxon>Lactobacillaceae</taxon>
        <taxon>Lactobacillus</taxon>
    </lineage>
</organism>
<comment type="caution">
    <text evidence="1">The sequence shown here is derived from an EMBL/GenBank/DDBJ whole genome shotgun (WGS) entry which is preliminary data.</text>
</comment>
<evidence type="ECO:0000313" key="2">
    <source>
        <dbReference type="Proteomes" id="UP000198437"/>
    </source>
</evidence>
<evidence type="ECO:0000313" key="1">
    <source>
        <dbReference type="EMBL" id="OXC23354.1"/>
    </source>
</evidence>
<gene>
    <name evidence="1" type="ORF">AYP82_07370</name>
</gene>
<protein>
    <submittedName>
        <fullName evidence="1">Uncharacterized protein</fullName>
    </submittedName>
</protein>
<dbReference type="RefSeq" id="WP_068813084.1">
    <property type="nucleotide sequence ID" value="NZ_CP072197.1"/>
</dbReference>
<reference evidence="1 2" key="1">
    <citation type="submission" date="2016-05" db="EMBL/GenBank/DDBJ databases">
        <authorList>
            <person name="Johnson T.J."/>
            <person name="Youmans B.P."/>
            <person name="Case K.A."/>
        </authorList>
    </citation>
    <scope>NUCLEOTIDE SEQUENCE [LARGE SCALE GENOMIC DNA]</scope>
    <source>
        <strain evidence="1 2">UMNLC6</strain>
    </source>
</reference>
<dbReference type="Proteomes" id="UP000198437">
    <property type="component" value="Unassembled WGS sequence"/>
</dbReference>
<name>A0A226RTX4_9LACO</name>
<proteinExistence type="predicted"/>
<dbReference type="AlphaFoldDB" id="A0A226RTX4"/>
<accession>A0A226RTX4</accession>